<dbReference type="AlphaFoldDB" id="A0A1W1ICU4"/>
<protein>
    <submittedName>
        <fullName evidence="1">Fes cluster biogenesis</fullName>
    </submittedName>
</protein>
<dbReference type="RefSeq" id="WP_310793411.1">
    <property type="nucleotide sequence ID" value="NZ_FONM01000003.1"/>
</dbReference>
<proteinExistence type="predicted"/>
<dbReference type="InterPro" id="IPR035903">
    <property type="entry name" value="HesB-like_dom_sf"/>
</dbReference>
<reference evidence="2" key="1">
    <citation type="submission" date="2016-04" db="EMBL/GenBank/DDBJ databases">
        <authorList>
            <person name="Strepis N."/>
        </authorList>
    </citation>
    <scope>NUCLEOTIDE SEQUENCE [LARGE SCALE GENOMIC DNA]</scope>
</reference>
<dbReference type="Proteomes" id="UP000195985">
    <property type="component" value="Unassembled WGS sequence"/>
</dbReference>
<accession>A0A1W1ICU4</accession>
<dbReference type="EMBL" id="FWEY01000001">
    <property type="protein sequence ID" value="SLM50887.1"/>
    <property type="molecule type" value="Genomic_DNA"/>
</dbReference>
<name>A0A1W1ICU4_9LACT</name>
<dbReference type="STRING" id="43064.SAMN04488086_10322"/>
<keyword evidence="2" id="KW-1185">Reference proteome</keyword>
<organism evidence="1 2">
    <name type="scientific">Trichococcus pasteurii</name>
    <dbReference type="NCBI Taxonomy" id="43064"/>
    <lineage>
        <taxon>Bacteria</taxon>
        <taxon>Bacillati</taxon>
        <taxon>Bacillota</taxon>
        <taxon>Bacilli</taxon>
        <taxon>Lactobacillales</taxon>
        <taxon>Carnobacteriaceae</taxon>
        <taxon>Trichococcus</taxon>
    </lineage>
</organism>
<dbReference type="SUPFAM" id="SSF89360">
    <property type="entry name" value="HesB-like domain"/>
    <property type="match status" value="1"/>
</dbReference>
<gene>
    <name evidence="1" type="ORF">TPAS_560</name>
</gene>
<evidence type="ECO:0000313" key="2">
    <source>
        <dbReference type="Proteomes" id="UP000195985"/>
    </source>
</evidence>
<evidence type="ECO:0000313" key="1">
    <source>
        <dbReference type="EMBL" id="SLM50887.1"/>
    </source>
</evidence>
<sequence length="128" mass="14821">MMLPYDKMNTIDSIERGQADHLISDQMKIEISERAQKWFEQEMGISGKKGVRFLGKVYGSSQIHEGFSVGLDVDEPVSPIGKAEYNGILYYVEDADDWFFNGYDLYVGFDEKQREPEYNFIAQNKEDK</sequence>